<feature type="compositionally biased region" description="Acidic residues" evidence="1">
    <location>
        <begin position="419"/>
        <end position="432"/>
    </location>
</feature>
<dbReference type="InterPro" id="IPR045107">
    <property type="entry name" value="SAC3/GANP/THP3"/>
</dbReference>
<sequence>MSKDGEQDQAGTLNENGKENIDVGVDTDVGGASGGRPEDEPFLETQEERDKFYQEASLVRAREVERRLAIATGKMDDPLVPKRLSDAITMVGTCPDMCPRFERYRRERENNLFIPWETYPPPNNTFPGSSTKRINHAKAVKMYERAAGDKTLPSDLRPPLVLRRTLDYLFHDLMMNEGFIETFNFVRDRTRSVRNDFTMQHEQGEEAMRCHARSESSAVSALHFMTSNEAKEKGKGGEGFSVNLEEQQLMNTLQSLKEFYSDQRPHFQSSGPSTSYIFPAELEMRLYHRLVHIRDQVERHDDVPPQIQSHPLFALVSKFRKVVQRDSSEKEKISKRSKLVVSSEAMGVFGELVGVLQAQSAGLADVPGGVGGQGMIFLLACILEHLFGKDTIDEMESIRGGQRLCDIIDGVDSDGRDVDQEEEGEDYAEGEPDESKQEEYYDEFHEGEEEVYETDKFQPSEAGTTSAFGAGPSPIPISSVPSPVTQSAFSNLTVASANPFGTGAFGIGGPPSLSSSPFGGAMFGQPVSSNLPFQPSSSSSPFGRPAAQNEAPASRLPFVPPPPSSSSPFGQKAQSVQPTTSAFASPSAFLAPPPPAEKTKIFSSPLPFVLTPLVPPASNSGSMTMGTSAVGPRLPPSLLQL</sequence>
<feature type="compositionally biased region" description="Low complexity" evidence="1">
    <location>
        <begin position="528"/>
        <end position="541"/>
    </location>
</feature>
<organism evidence="3 4">
    <name type="scientific">Collybiopsis confluens</name>
    <dbReference type="NCBI Taxonomy" id="2823264"/>
    <lineage>
        <taxon>Eukaryota</taxon>
        <taxon>Fungi</taxon>
        <taxon>Dikarya</taxon>
        <taxon>Basidiomycota</taxon>
        <taxon>Agaricomycotina</taxon>
        <taxon>Agaricomycetes</taxon>
        <taxon>Agaricomycetidae</taxon>
        <taxon>Agaricales</taxon>
        <taxon>Marasmiineae</taxon>
        <taxon>Omphalotaceae</taxon>
        <taxon>Collybiopsis</taxon>
    </lineage>
</organism>
<evidence type="ECO:0000256" key="1">
    <source>
        <dbReference type="SAM" id="MobiDB-lite"/>
    </source>
</evidence>
<dbReference type="OrthoDB" id="264795at2759"/>
<name>A0A8H5G0H5_9AGAR</name>
<protein>
    <recommendedName>
        <fullName evidence="2">SAC3/GANP/THP3 conserved domain-containing protein</fullName>
    </recommendedName>
</protein>
<dbReference type="Pfam" id="PF03399">
    <property type="entry name" value="SAC3_GANP"/>
    <property type="match status" value="1"/>
</dbReference>
<feature type="region of interest" description="Disordered" evidence="1">
    <location>
        <begin position="621"/>
        <end position="641"/>
    </location>
</feature>
<proteinExistence type="predicted"/>
<feature type="compositionally biased region" description="Low complexity" evidence="1">
    <location>
        <begin position="578"/>
        <end position="590"/>
    </location>
</feature>
<keyword evidence="4" id="KW-1185">Reference proteome</keyword>
<dbReference type="EMBL" id="JAACJN010000248">
    <property type="protein sequence ID" value="KAF5355602.1"/>
    <property type="molecule type" value="Genomic_DNA"/>
</dbReference>
<dbReference type="Gene3D" id="1.25.40.990">
    <property type="match status" value="1"/>
</dbReference>
<feature type="region of interest" description="Disordered" evidence="1">
    <location>
        <begin position="409"/>
        <end position="479"/>
    </location>
</feature>
<dbReference type="AlphaFoldDB" id="A0A8H5G0H5"/>
<feature type="region of interest" description="Disordered" evidence="1">
    <location>
        <begin position="513"/>
        <end position="596"/>
    </location>
</feature>
<dbReference type="PANTHER" id="PTHR12436:SF3">
    <property type="entry name" value="GERMINAL-CENTER ASSOCIATED NUCLEAR PROTEIN"/>
    <property type="match status" value="1"/>
</dbReference>
<dbReference type="GO" id="GO:0070390">
    <property type="term" value="C:transcription export complex 2"/>
    <property type="evidence" value="ECO:0007669"/>
    <property type="project" value="TreeGrafter"/>
</dbReference>
<dbReference type="Proteomes" id="UP000518752">
    <property type="component" value="Unassembled WGS sequence"/>
</dbReference>
<feature type="domain" description="SAC3/GANP/THP3 conserved" evidence="2">
    <location>
        <begin position="97"/>
        <end position="387"/>
    </location>
</feature>
<evidence type="ECO:0000313" key="4">
    <source>
        <dbReference type="Proteomes" id="UP000518752"/>
    </source>
</evidence>
<evidence type="ECO:0000259" key="2">
    <source>
        <dbReference type="Pfam" id="PF03399"/>
    </source>
</evidence>
<gene>
    <name evidence="3" type="ORF">D9757_012910</name>
</gene>
<dbReference type="InterPro" id="IPR005062">
    <property type="entry name" value="SAC3/GANP/THP3_conserved"/>
</dbReference>
<dbReference type="PANTHER" id="PTHR12436">
    <property type="entry name" value="80 KDA MCM3-ASSOCIATED PROTEIN"/>
    <property type="match status" value="1"/>
</dbReference>
<comment type="caution">
    <text evidence="3">The sequence shown here is derived from an EMBL/GenBank/DDBJ whole genome shotgun (WGS) entry which is preliminary data.</text>
</comment>
<feature type="compositionally biased region" description="Basic and acidic residues" evidence="1">
    <location>
        <begin position="433"/>
        <end position="444"/>
    </location>
</feature>
<accession>A0A8H5G0H5</accession>
<evidence type="ECO:0000313" key="3">
    <source>
        <dbReference type="EMBL" id="KAF5355602.1"/>
    </source>
</evidence>
<dbReference type="GO" id="GO:0005737">
    <property type="term" value="C:cytoplasm"/>
    <property type="evidence" value="ECO:0007669"/>
    <property type="project" value="TreeGrafter"/>
</dbReference>
<dbReference type="GO" id="GO:0006406">
    <property type="term" value="P:mRNA export from nucleus"/>
    <property type="evidence" value="ECO:0007669"/>
    <property type="project" value="TreeGrafter"/>
</dbReference>
<feature type="region of interest" description="Disordered" evidence="1">
    <location>
        <begin position="1"/>
        <end position="48"/>
    </location>
</feature>
<reference evidence="3 4" key="1">
    <citation type="journal article" date="2020" name="ISME J.">
        <title>Uncovering the hidden diversity of litter-decomposition mechanisms in mushroom-forming fungi.</title>
        <authorList>
            <person name="Floudas D."/>
            <person name="Bentzer J."/>
            <person name="Ahren D."/>
            <person name="Johansson T."/>
            <person name="Persson P."/>
            <person name="Tunlid A."/>
        </authorList>
    </citation>
    <scope>NUCLEOTIDE SEQUENCE [LARGE SCALE GENOMIC DNA]</scope>
    <source>
        <strain evidence="3 4">CBS 406.79</strain>
    </source>
</reference>